<evidence type="ECO:0000256" key="6">
    <source>
        <dbReference type="PIRSR" id="PIRSR617867-1"/>
    </source>
</evidence>
<comment type="caution">
    <text evidence="8">The sequence shown here is derived from an EMBL/GenBank/DDBJ whole genome shotgun (WGS) entry which is preliminary data.</text>
</comment>
<dbReference type="FunFam" id="3.40.50.2300:FF:000113">
    <property type="entry name" value="Low molecular weight protein-tyrosine-phosphatase"/>
    <property type="match status" value="1"/>
</dbReference>
<dbReference type="InterPro" id="IPR023485">
    <property type="entry name" value="Ptyr_pPase"/>
</dbReference>
<gene>
    <name evidence="8" type="ORF">IEO70_10355</name>
</gene>
<evidence type="ECO:0000313" key="9">
    <source>
        <dbReference type="Proteomes" id="UP000602076"/>
    </source>
</evidence>
<feature type="active site" description="Nucleophile" evidence="6">
    <location>
        <position position="8"/>
    </location>
</feature>
<dbReference type="RefSeq" id="WP_190998302.1">
    <property type="nucleotide sequence ID" value="NZ_JACXSI010000023.1"/>
</dbReference>
<feature type="domain" description="Phosphotyrosine protein phosphatase I" evidence="7">
    <location>
        <begin position="2"/>
        <end position="149"/>
    </location>
</feature>
<organism evidence="8 9">
    <name type="scientific">Peribacillus faecalis</name>
    <dbReference type="NCBI Taxonomy" id="2772559"/>
    <lineage>
        <taxon>Bacteria</taxon>
        <taxon>Bacillati</taxon>
        <taxon>Bacillota</taxon>
        <taxon>Bacilli</taxon>
        <taxon>Bacillales</taxon>
        <taxon>Bacillaceae</taxon>
        <taxon>Peribacillus</taxon>
    </lineage>
</organism>
<evidence type="ECO:0000256" key="2">
    <source>
        <dbReference type="ARBA" id="ARBA00013064"/>
    </source>
</evidence>
<evidence type="ECO:0000256" key="3">
    <source>
        <dbReference type="ARBA" id="ARBA00022801"/>
    </source>
</evidence>
<evidence type="ECO:0000256" key="1">
    <source>
        <dbReference type="ARBA" id="ARBA00011063"/>
    </source>
</evidence>
<dbReference type="EC" id="3.1.3.48" evidence="2"/>
<dbReference type="Pfam" id="PF01451">
    <property type="entry name" value="LMWPc"/>
    <property type="match status" value="1"/>
</dbReference>
<dbReference type="Proteomes" id="UP000602076">
    <property type="component" value="Unassembled WGS sequence"/>
</dbReference>
<dbReference type="InterPro" id="IPR036196">
    <property type="entry name" value="Ptyr_pPase_sf"/>
</dbReference>
<evidence type="ECO:0000256" key="4">
    <source>
        <dbReference type="ARBA" id="ARBA00022912"/>
    </source>
</evidence>
<feature type="active site" evidence="6">
    <location>
        <position position="14"/>
    </location>
</feature>
<dbReference type="Gene3D" id="3.40.50.2300">
    <property type="match status" value="1"/>
</dbReference>
<proteinExistence type="inferred from homology"/>
<reference evidence="8" key="1">
    <citation type="submission" date="2020-09" db="EMBL/GenBank/DDBJ databases">
        <title>Bacillus faecalis sp. nov., a moderately halophilic bacterium isolated from cow faeces.</title>
        <authorList>
            <person name="Jiang L."/>
            <person name="Lee J."/>
        </authorList>
    </citation>
    <scope>NUCLEOTIDE SEQUENCE</scope>
    <source>
        <strain evidence="8">AGMB 02131</strain>
    </source>
</reference>
<dbReference type="CDD" id="cd16343">
    <property type="entry name" value="LMWPTP"/>
    <property type="match status" value="1"/>
</dbReference>
<protein>
    <recommendedName>
        <fullName evidence="2">protein-tyrosine-phosphatase</fullName>
        <ecNumber evidence="2">3.1.3.48</ecNumber>
    </recommendedName>
</protein>
<dbReference type="PANTHER" id="PTHR11717">
    <property type="entry name" value="LOW MOLECULAR WEIGHT PROTEIN TYROSINE PHOSPHATASE"/>
    <property type="match status" value="1"/>
</dbReference>
<feature type="active site" description="Proton donor" evidence="6">
    <location>
        <position position="125"/>
    </location>
</feature>
<dbReference type="AlphaFoldDB" id="A0A927CX52"/>
<dbReference type="EMBL" id="JACXSI010000023">
    <property type="protein sequence ID" value="MBD3108769.1"/>
    <property type="molecule type" value="Genomic_DNA"/>
</dbReference>
<dbReference type="PRINTS" id="PR00719">
    <property type="entry name" value="LMWPTPASE"/>
</dbReference>
<name>A0A927CX52_9BACI</name>
<dbReference type="PANTHER" id="PTHR11717:SF7">
    <property type="entry name" value="LOW MOLECULAR WEIGHT PHOSPHOTYROSINE PROTEIN PHOSPHATASE"/>
    <property type="match status" value="1"/>
</dbReference>
<evidence type="ECO:0000256" key="5">
    <source>
        <dbReference type="ARBA" id="ARBA00051722"/>
    </source>
</evidence>
<keyword evidence="9" id="KW-1185">Reference proteome</keyword>
<comment type="catalytic activity">
    <reaction evidence="5">
        <text>O-phospho-L-tyrosyl-[protein] + H2O = L-tyrosyl-[protein] + phosphate</text>
        <dbReference type="Rhea" id="RHEA:10684"/>
        <dbReference type="Rhea" id="RHEA-COMP:10136"/>
        <dbReference type="Rhea" id="RHEA-COMP:20101"/>
        <dbReference type="ChEBI" id="CHEBI:15377"/>
        <dbReference type="ChEBI" id="CHEBI:43474"/>
        <dbReference type="ChEBI" id="CHEBI:46858"/>
        <dbReference type="ChEBI" id="CHEBI:61978"/>
        <dbReference type="EC" id="3.1.3.48"/>
    </reaction>
</comment>
<evidence type="ECO:0000313" key="8">
    <source>
        <dbReference type="EMBL" id="MBD3108769.1"/>
    </source>
</evidence>
<dbReference type="GO" id="GO:0004725">
    <property type="term" value="F:protein tyrosine phosphatase activity"/>
    <property type="evidence" value="ECO:0007669"/>
    <property type="project" value="UniProtKB-EC"/>
</dbReference>
<dbReference type="InterPro" id="IPR050438">
    <property type="entry name" value="LMW_PTPase"/>
</dbReference>
<dbReference type="SMART" id="SM00226">
    <property type="entry name" value="LMWPc"/>
    <property type="match status" value="1"/>
</dbReference>
<evidence type="ECO:0000259" key="7">
    <source>
        <dbReference type="SMART" id="SM00226"/>
    </source>
</evidence>
<dbReference type="InterPro" id="IPR017867">
    <property type="entry name" value="Tyr_phospatase_low_mol_wt"/>
</dbReference>
<comment type="similarity">
    <text evidence="1">Belongs to the low molecular weight phosphotyrosine protein phosphatase family.</text>
</comment>
<sequence length="157" mass="17827">MVHVLFVCLGNICRSPMAEALFRDLVKKEKLEDKIVIDSAGTGDWHIGHPPHQGTRDLLDEKGVSYEGMKARQMKASDFETFHYIVGMDESNMENMKSFQTGESDAVIVRLLDLVPDTAIKNVPDPYFTGNFEEVHDLVKKGCEQLLKKIKEEHHLN</sequence>
<accession>A0A927CX52</accession>
<keyword evidence="4" id="KW-0904">Protein phosphatase</keyword>
<keyword evidence="3" id="KW-0378">Hydrolase</keyword>
<dbReference type="SUPFAM" id="SSF52788">
    <property type="entry name" value="Phosphotyrosine protein phosphatases I"/>
    <property type="match status" value="1"/>
</dbReference>